<dbReference type="GO" id="GO:0016874">
    <property type="term" value="F:ligase activity"/>
    <property type="evidence" value="ECO:0007669"/>
    <property type="project" value="UniProtKB-KW"/>
</dbReference>
<reference evidence="1 2" key="1">
    <citation type="submission" date="2009-08" db="EMBL/GenBank/DDBJ databases">
        <authorList>
            <person name="Weinstock G."/>
            <person name="Sodergren E."/>
            <person name="Clifton S."/>
            <person name="Fulton L."/>
            <person name="Fulton B."/>
            <person name="Courtney L."/>
            <person name="Fronick C."/>
            <person name="Harrison M."/>
            <person name="Strong C."/>
            <person name="Farmer C."/>
            <person name="Delahaunty K."/>
            <person name="Markovic C."/>
            <person name="Hall O."/>
            <person name="Minx P."/>
            <person name="Tomlinson C."/>
            <person name="Mitreva M."/>
            <person name="Nelson J."/>
            <person name="Hou S."/>
            <person name="Wollam A."/>
            <person name="Pepin K.H."/>
            <person name="Johnson M."/>
            <person name="Bhonagiri V."/>
            <person name="Nash W.E."/>
            <person name="Warren W."/>
            <person name="Chinwalla A."/>
            <person name="Mardis E.R."/>
            <person name="Wilson R.K."/>
        </authorList>
    </citation>
    <scope>NUCLEOTIDE SEQUENCE [LARGE SCALE GENOMIC DNA]</scope>
    <source>
        <strain evidence="1 2">L1-82</strain>
    </source>
</reference>
<comment type="caution">
    <text evidence="1">The sequence shown here is derived from an EMBL/GenBank/DDBJ whole genome shotgun (WGS) entry which is preliminary data.</text>
</comment>
<dbReference type="Proteomes" id="UP000004828">
    <property type="component" value="Unassembled WGS sequence"/>
</dbReference>
<dbReference type="SUPFAM" id="SSF52402">
    <property type="entry name" value="Adenine nucleotide alpha hydrolases-like"/>
    <property type="match status" value="1"/>
</dbReference>
<dbReference type="NCBIfam" id="TIGR03573">
    <property type="entry name" value="WbuX"/>
    <property type="match status" value="1"/>
</dbReference>
<protein>
    <submittedName>
        <fullName evidence="1">N-acetyl sugar amidotransferase</fullName>
        <ecNumber evidence="1">6.3.4.-</ecNumber>
    </submittedName>
</protein>
<sequence>MKNQNKIGEKIMIQYCKRCCLPSTKPHLSFDEEGICNACRNYENRKNVDWDERKKELMEILDRYRSKDGSNWDCIIPVSGGKDSTYQVITMLELGMNPLCVTATTCDLTDIGRRNIENIKKMGVDYIEVTTNRVVRAKLNRIGLTEVGDISWPEHVSIFTVPVRMAVNFNVPLIIWGENSQNEYGGPAAAVENNVLDRRWLEEFGGMLGLRVNDLVGQEGITKKDLIPFTYPTDEELKRVGVTGIFLGYYIPWEGLHNVLVAKAHGFESWGKVVEGDYDDYENLDNYQAGIHEYFKYLKFGFGRCSDQASMHIRRGRISREEAMKTVKERDGAFRWTYLDKKLEDILEPIGVTVDEFIKICDEFTNKKLFLTDKNGKLIKDKNGNLTKINYDNVEEDENK</sequence>
<evidence type="ECO:0000313" key="1">
    <source>
        <dbReference type="EMBL" id="EEV00773.1"/>
    </source>
</evidence>
<keyword evidence="1" id="KW-0436">Ligase</keyword>
<accession>C7GBG6</accession>
<evidence type="ECO:0000313" key="2">
    <source>
        <dbReference type="Proteomes" id="UP000004828"/>
    </source>
</evidence>
<organism evidence="1 2">
    <name type="scientific">Roseburia intestinalis L1-82</name>
    <dbReference type="NCBI Taxonomy" id="536231"/>
    <lineage>
        <taxon>Bacteria</taxon>
        <taxon>Bacillati</taxon>
        <taxon>Bacillota</taxon>
        <taxon>Clostridia</taxon>
        <taxon>Lachnospirales</taxon>
        <taxon>Lachnospiraceae</taxon>
        <taxon>Roseburia</taxon>
    </lineage>
</organism>
<dbReference type="RefSeq" id="WP_006857435.1">
    <property type="nucleotide sequence ID" value="NZ_LR027880.1"/>
</dbReference>
<dbReference type="HOGENOM" id="CLU_056004_1_0_9"/>
<gene>
    <name evidence="1" type="ORF">ROSINTL182_07250</name>
</gene>
<proteinExistence type="predicted"/>
<dbReference type="EMBL" id="ABYJ02000104">
    <property type="protein sequence ID" value="EEV00773.1"/>
    <property type="molecule type" value="Genomic_DNA"/>
</dbReference>
<dbReference type="GeneID" id="61434940"/>
<dbReference type="EC" id="6.3.4.-" evidence="1"/>
<keyword evidence="1" id="KW-0808">Transferase</keyword>
<dbReference type="AlphaFoldDB" id="C7GBG6"/>
<dbReference type="InterPro" id="IPR020022">
    <property type="entry name" value="N-acetyl_sugar_amidoTrfase"/>
</dbReference>
<name>C7GBG6_9FIRM</name>
<dbReference type="GO" id="GO:0016740">
    <property type="term" value="F:transferase activity"/>
    <property type="evidence" value="ECO:0007669"/>
    <property type="project" value="UniProtKB-KW"/>
</dbReference>